<dbReference type="Pfam" id="PF13782">
    <property type="entry name" value="SpoVAB"/>
    <property type="match status" value="1"/>
</dbReference>
<keyword evidence="1" id="KW-0812">Transmembrane</keyword>
<dbReference type="Proteomes" id="UP000050331">
    <property type="component" value="Chromosome"/>
</dbReference>
<evidence type="ECO:0000313" key="2">
    <source>
        <dbReference type="EMBL" id="ALX48001.1"/>
    </source>
</evidence>
<protein>
    <submittedName>
        <fullName evidence="2">Stage V sporulation protein AB</fullName>
    </submittedName>
</protein>
<dbReference type="EMBL" id="CP013862">
    <property type="protein sequence ID" value="ALX48001.1"/>
    <property type="molecule type" value="Genomic_DNA"/>
</dbReference>
<organism evidence="2 3">
    <name type="scientific">Lentibacillus amyloliquefaciens</name>
    <dbReference type="NCBI Taxonomy" id="1472767"/>
    <lineage>
        <taxon>Bacteria</taxon>
        <taxon>Bacillati</taxon>
        <taxon>Bacillota</taxon>
        <taxon>Bacilli</taxon>
        <taxon>Bacillales</taxon>
        <taxon>Bacillaceae</taxon>
        <taxon>Lentibacillus</taxon>
    </lineage>
</organism>
<dbReference type="RefSeq" id="WP_068442667.1">
    <property type="nucleotide sequence ID" value="NZ_CP013862.1"/>
</dbReference>
<dbReference type="InterPro" id="IPR020144">
    <property type="entry name" value="SpoVAB"/>
</dbReference>
<feature type="transmembrane region" description="Helical" evidence="1">
    <location>
        <begin position="118"/>
        <end position="139"/>
    </location>
</feature>
<accession>A0A0U4E553</accession>
<dbReference type="AlphaFoldDB" id="A0A0U4E553"/>
<keyword evidence="1" id="KW-1133">Transmembrane helix</keyword>
<evidence type="ECO:0000256" key="1">
    <source>
        <dbReference type="SAM" id="Phobius"/>
    </source>
</evidence>
<dbReference type="KEGG" id="lao:AOX59_04895"/>
<keyword evidence="3" id="KW-1185">Reference proteome</keyword>
<dbReference type="STRING" id="1472767.AOX59_04895"/>
<feature type="transmembrane region" description="Helical" evidence="1">
    <location>
        <begin position="48"/>
        <end position="68"/>
    </location>
</feature>
<feature type="transmembrane region" description="Helical" evidence="1">
    <location>
        <begin position="12"/>
        <end position="36"/>
    </location>
</feature>
<keyword evidence="1" id="KW-0472">Membrane</keyword>
<dbReference type="OrthoDB" id="9790504at2"/>
<sequence length="142" mass="15467">MIADIVINLLEVLIGFAAGIAVGGGFVAFLTLLGVIPRLIQLSKTAELIPAYIASIILGSLLGTYFSFAEVSFNQPIILLVLWGVFHGIFNGMLAAALTEVLNVFPIMSKRIRLEEKLLWLLMAIVFGKIAGSLFQWTIFVK</sequence>
<gene>
    <name evidence="2" type="ORF">AOX59_04895</name>
</gene>
<feature type="transmembrane region" description="Helical" evidence="1">
    <location>
        <begin position="80"/>
        <end position="106"/>
    </location>
</feature>
<evidence type="ECO:0000313" key="3">
    <source>
        <dbReference type="Proteomes" id="UP000050331"/>
    </source>
</evidence>
<name>A0A0U4E553_9BACI</name>
<proteinExistence type="predicted"/>
<reference evidence="2 3" key="1">
    <citation type="submission" date="2016-01" db="EMBL/GenBank/DDBJ databases">
        <title>Complete genome sequence of strain Lentibacillus amyloliquefaciens LAM0015T isolated from saline sediment.</title>
        <authorList>
            <person name="Wang J.-L."/>
            <person name="He M.-X."/>
        </authorList>
    </citation>
    <scope>NUCLEOTIDE SEQUENCE [LARGE SCALE GENOMIC DNA]</scope>
    <source>
        <strain evidence="2 3">LAM0015</strain>
    </source>
</reference>